<evidence type="ECO:0000313" key="6">
    <source>
        <dbReference type="EMBL" id="PVZ11585.1"/>
    </source>
</evidence>
<dbReference type="InterPro" id="IPR011990">
    <property type="entry name" value="TPR-like_helical_dom_sf"/>
</dbReference>
<dbReference type="InterPro" id="IPR019734">
    <property type="entry name" value="TPR_rpt"/>
</dbReference>
<keyword evidence="2 3" id="KW-0802">TPR repeat</keyword>
<protein>
    <submittedName>
        <fullName evidence="6">Tetratricopeptide repeat protein</fullName>
    </submittedName>
</protein>
<dbReference type="PROSITE" id="PS50005">
    <property type="entry name" value="TPR"/>
    <property type="match status" value="1"/>
</dbReference>
<keyword evidence="7" id="KW-1185">Reference proteome</keyword>
<keyword evidence="4" id="KW-0472">Membrane</keyword>
<dbReference type="Proteomes" id="UP000245462">
    <property type="component" value="Unassembled WGS sequence"/>
</dbReference>
<dbReference type="Gene3D" id="2.30.30.40">
    <property type="entry name" value="SH3 Domains"/>
    <property type="match status" value="1"/>
</dbReference>
<keyword evidence="4" id="KW-0812">Transmembrane</keyword>
<dbReference type="RefSeq" id="WP_116679108.1">
    <property type="nucleotide sequence ID" value="NZ_QEKY01000006.1"/>
</dbReference>
<evidence type="ECO:0000256" key="1">
    <source>
        <dbReference type="ARBA" id="ARBA00022737"/>
    </source>
</evidence>
<feature type="domain" description="SH3b" evidence="5">
    <location>
        <begin position="231"/>
        <end position="296"/>
    </location>
</feature>
<dbReference type="EMBL" id="QEKY01000006">
    <property type="protein sequence ID" value="PVZ11585.1"/>
    <property type="molecule type" value="Genomic_DNA"/>
</dbReference>
<evidence type="ECO:0000256" key="4">
    <source>
        <dbReference type="SAM" id="Phobius"/>
    </source>
</evidence>
<gene>
    <name evidence="6" type="ORF">C7382_10647</name>
</gene>
<dbReference type="Pfam" id="PF08239">
    <property type="entry name" value="SH3_3"/>
    <property type="match status" value="1"/>
</dbReference>
<dbReference type="OrthoDB" id="9776208at2"/>
<dbReference type="GeneID" id="94550555"/>
<evidence type="ECO:0000256" key="2">
    <source>
        <dbReference type="ARBA" id="ARBA00022803"/>
    </source>
</evidence>
<evidence type="ECO:0000256" key="3">
    <source>
        <dbReference type="PROSITE-ProRule" id="PRU00339"/>
    </source>
</evidence>
<keyword evidence="1" id="KW-0677">Repeat</keyword>
<sequence>MKVLTRQLISVWTLVLLLPLGETLSTQAQQPDTSVRRSVFLPVDSSAARSEGGEITVADSLPAVPKLSEEEIRKLYGAKQYGRAAAAYERLLEETAEPDASLLYNLGCCYYKSGEVASSILMFERAHRLAPDDRDIRANLEMARLKTIDKITDNESIAAKLWRQVCYALSLKMLVVLGILSFLLLLGNVLLFLLGGNRTLRRGGFYAAWVGLFLAILFNLAAYNRKADFQDDSYCIMMAAQANVKSSPDEDGTTLFELHEGTRVKITGEAIGDWYPIELADGKEGWLPAAVLTRINAPVSQVDYCS</sequence>
<dbReference type="SMART" id="SM00028">
    <property type="entry name" value="TPR"/>
    <property type="match status" value="1"/>
</dbReference>
<dbReference type="AlphaFoldDB" id="A0A2U1FHB3"/>
<dbReference type="PROSITE" id="PS51781">
    <property type="entry name" value="SH3B"/>
    <property type="match status" value="1"/>
</dbReference>
<organism evidence="6 7">
    <name type="scientific">Porphyromonas loveana</name>
    <dbReference type="NCBI Taxonomy" id="1884669"/>
    <lineage>
        <taxon>Bacteria</taxon>
        <taxon>Pseudomonadati</taxon>
        <taxon>Bacteroidota</taxon>
        <taxon>Bacteroidia</taxon>
        <taxon>Bacteroidales</taxon>
        <taxon>Porphyromonadaceae</taxon>
        <taxon>Porphyromonas</taxon>
    </lineage>
</organism>
<accession>A0A2U1FHB3</accession>
<feature type="repeat" description="TPR" evidence="3">
    <location>
        <begin position="100"/>
        <end position="133"/>
    </location>
</feature>
<feature type="transmembrane region" description="Helical" evidence="4">
    <location>
        <begin position="173"/>
        <end position="194"/>
    </location>
</feature>
<reference evidence="6 7" key="1">
    <citation type="submission" date="2018-04" db="EMBL/GenBank/DDBJ databases">
        <title>Genomic Encyclopedia of Type Strains, Phase IV (KMG-IV): sequencing the most valuable type-strain genomes for metagenomic binning, comparative biology and taxonomic classification.</title>
        <authorList>
            <person name="Goeker M."/>
        </authorList>
    </citation>
    <scope>NUCLEOTIDE SEQUENCE [LARGE SCALE GENOMIC DNA]</scope>
    <source>
        <strain evidence="6 7">DSM 28520</strain>
    </source>
</reference>
<dbReference type="SMART" id="SM00287">
    <property type="entry name" value="SH3b"/>
    <property type="match status" value="1"/>
</dbReference>
<comment type="caution">
    <text evidence="6">The sequence shown here is derived from an EMBL/GenBank/DDBJ whole genome shotgun (WGS) entry which is preliminary data.</text>
</comment>
<dbReference type="Gene3D" id="1.25.40.10">
    <property type="entry name" value="Tetratricopeptide repeat domain"/>
    <property type="match status" value="1"/>
</dbReference>
<dbReference type="InterPro" id="IPR036028">
    <property type="entry name" value="SH3-like_dom_sf"/>
</dbReference>
<evidence type="ECO:0000259" key="5">
    <source>
        <dbReference type="PROSITE" id="PS51781"/>
    </source>
</evidence>
<dbReference type="InterPro" id="IPR013105">
    <property type="entry name" value="TPR_2"/>
</dbReference>
<name>A0A2U1FHB3_9PORP</name>
<keyword evidence="4" id="KW-1133">Transmembrane helix</keyword>
<dbReference type="SUPFAM" id="SSF50044">
    <property type="entry name" value="SH3-domain"/>
    <property type="match status" value="1"/>
</dbReference>
<proteinExistence type="predicted"/>
<dbReference type="Pfam" id="PF07719">
    <property type="entry name" value="TPR_2"/>
    <property type="match status" value="1"/>
</dbReference>
<dbReference type="InterPro" id="IPR003646">
    <property type="entry name" value="SH3-like_bac-type"/>
</dbReference>
<evidence type="ECO:0000313" key="7">
    <source>
        <dbReference type="Proteomes" id="UP000245462"/>
    </source>
</evidence>
<dbReference type="SUPFAM" id="SSF48452">
    <property type="entry name" value="TPR-like"/>
    <property type="match status" value="1"/>
</dbReference>
<feature type="transmembrane region" description="Helical" evidence="4">
    <location>
        <begin position="206"/>
        <end position="223"/>
    </location>
</feature>